<protein>
    <recommendedName>
        <fullName evidence="7">Major facilitator superfamily (MFS) profile domain-containing protein</fullName>
    </recommendedName>
</protein>
<feature type="transmembrane region" description="Helical" evidence="6">
    <location>
        <begin position="102"/>
        <end position="123"/>
    </location>
</feature>
<accession>A0A653BVE3</accession>
<feature type="transmembrane region" description="Helical" evidence="6">
    <location>
        <begin position="190"/>
        <end position="211"/>
    </location>
</feature>
<feature type="transmembrane region" description="Helical" evidence="6">
    <location>
        <begin position="55"/>
        <end position="82"/>
    </location>
</feature>
<evidence type="ECO:0000313" key="9">
    <source>
        <dbReference type="Proteomes" id="UP000410492"/>
    </source>
</evidence>
<dbReference type="PANTHER" id="PTHR48021">
    <property type="match status" value="1"/>
</dbReference>
<dbReference type="Proteomes" id="UP000410492">
    <property type="component" value="Unassembled WGS sequence"/>
</dbReference>
<proteinExistence type="predicted"/>
<keyword evidence="9" id="KW-1185">Reference proteome</keyword>
<feature type="domain" description="Major facilitator superfamily (MFS) profile" evidence="7">
    <location>
        <begin position="57"/>
        <end position="503"/>
    </location>
</feature>
<dbReference type="AlphaFoldDB" id="A0A653BVE3"/>
<feature type="transmembrane region" description="Helical" evidence="6">
    <location>
        <begin position="379"/>
        <end position="402"/>
    </location>
</feature>
<dbReference type="PANTHER" id="PTHR48021:SF24">
    <property type="entry name" value="MAJOR FACILITATOR SUPERFAMILY (MFS) PROFILE DOMAIN-CONTAINING PROTEIN"/>
    <property type="match status" value="1"/>
</dbReference>
<feature type="transmembrane region" description="Helical" evidence="6">
    <location>
        <begin position="480"/>
        <end position="499"/>
    </location>
</feature>
<evidence type="ECO:0000256" key="2">
    <source>
        <dbReference type="ARBA" id="ARBA00022692"/>
    </source>
</evidence>
<evidence type="ECO:0000256" key="5">
    <source>
        <dbReference type="ARBA" id="ARBA00023180"/>
    </source>
</evidence>
<evidence type="ECO:0000259" key="7">
    <source>
        <dbReference type="PROSITE" id="PS50850"/>
    </source>
</evidence>
<evidence type="ECO:0000256" key="3">
    <source>
        <dbReference type="ARBA" id="ARBA00022989"/>
    </source>
</evidence>
<dbReference type="PROSITE" id="PS50850">
    <property type="entry name" value="MFS"/>
    <property type="match status" value="1"/>
</dbReference>
<dbReference type="InterPro" id="IPR036259">
    <property type="entry name" value="MFS_trans_sf"/>
</dbReference>
<keyword evidence="4 6" id="KW-0472">Membrane</keyword>
<keyword evidence="5" id="KW-0325">Glycoprotein</keyword>
<evidence type="ECO:0000313" key="8">
    <source>
        <dbReference type="EMBL" id="VEN39440.1"/>
    </source>
</evidence>
<feature type="transmembrane region" description="Helical" evidence="6">
    <location>
        <begin position="157"/>
        <end position="178"/>
    </location>
</feature>
<dbReference type="InterPro" id="IPR003663">
    <property type="entry name" value="Sugar/inositol_transpt"/>
</dbReference>
<dbReference type="InterPro" id="IPR020846">
    <property type="entry name" value="MFS_dom"/>
</dbReference>
<dbReference type="InterPro" id="IPR005828">
    <property type="entry name" value="MFS_sugar_transport-like"/>
</dbReference>
<keyword evidence="3 6" id="KW-1133">Transmembrane helix</keyword>
<name>A0A653BVE3_CALMS</name>
<dbReference type="GO" id="GO:0022857">
    <property type="term" value="F:transmembrane transporter activity"/>
    <property type="evidence" value="ECO:0007669"/>
    <property type="project" value="InterPro"/>
</dbReference>
<dbReference type="EMBL" id="CAACVG010005562">
    <property type="protein sequence ID" value="VEN39440.1"/>
    <property type="molecule type" value="Genomic_DNA"/>
</dbReference>
<evidence type="ECO:0000256" key="6">
    <source>
        <dbReference type="SAM" id="Phobius"/>
    </source>
</evidence>
<feature type="transmembrane region" description="Helical" evidence="6">
    <location>
        <begin position="315"/>
        <end position="339"/>
    </location>
</feature>
<feature type="transmembrane region" description="Helical" evidence="6">
    <location>
        <begin position="351"/>
        <end position="372"/>
    </location>
</feature>
<sequence length="567" mass="63080">MDPIGASCFSLHIEENNRAIIEERKQDRKFSEIIVSCRSLSHYDGRTFKTLLPQIMAAFIAAGYHIVVGISLAYSAILIPALDRNVTNGTEDGEITATKTECSWIASVLVIIIPLGALSGGVIMDIVGRLNTLKLAAIPSVLGWCLIAAAQNVPMIIFGRLIVGFAAAWGTSPAIVYITEIGRADMRGSLISSAPTFASLGMVICFLKGWFLHWRTVAWMSIAYCVIPLLLTFFIPESPAWLVSKGRIEQAAKSLRWIHRYQPQPENRHETMAELQLQFLQREHQAKLEKQAKEGGSGGLAKLKEFLKPTGYKPLLILFGLFFFQQFSGIYITLFYSVTFFKEVGSTLNPYLASTFIAAVRMAMSCINTYMLRTFHRRPLVIVSGIGMAICMGFSGLFTYWIKQGTSDANWVPVMMILLYVVTSMVGLLPIPWTMTAELFPIEIRGIAHSIAYSIANLLMFAAVQSYWTLDYWFSGAAGIQWFFTVVSLMASFYAFIFLPETHGKKLSDITSYFVKNTIYLVSSKKANLAAAQQAQKKQTVTRVGKKDIVKSQNGQKEKLMDNAVNS</sequence>
<feature type="transmembrane region" description="Helical" evidence="6">
    <location>
        <begin position="414"/>
        <end position="435"/>
    </location>
</feature>
<dbReference type="SUPFAM" id="SSF103473">
    <property type="entry name" value="MFS general substrate transporter"/>
    <property type="match status" value="1"/>
</dbReference>
<feature type="transmembrane region" description="Helical" evidence="6">
    <location>
        <begin position="447"/>
        <end position="468"/>
    </location>
</feature>
<dbReference type="Pfam" id="PF00083">
    <property type="entry name" value="Sugar_tr"/>
    <property type="match status" value="1"/>
</dbReference>
<gene>
    <name evidence="8" type="ORF">CALMAC_LOCUS3971</name>
</gene>
<dbReference type="Gene3D" id="1.20.1250.20">
    <property type="entry name" value="MFS general substrate transporter like domains"/>
    <property type="match status" value="1"/>
</dbReference>
<comment type="subcellular location">
    <subcellularLocation>
        <location evidence="1">Membrane</location>
        <topology evidence="1">Multi-pass membrane protein</topology>
    </subcellularLocation>
</comment>
<dbReference type="OrthoDB" id="6612291at2759"/>
<evidence type="ECO:0000256" key="1">
    <source>
        <dbReference type="ARBA" id="ARBA00004141"/>
    </source>
</evidence>
<dbReference type="InterPro" id="IPR050549">
    <property type="entry name" value="MFS_Trehalose_Transporter"/>
</dbReference>
<dbReference type="GO" id="GO:0016020">
    <property type="term" value="C:membrane"/>
    <property type="evidence" value="ECO:0007669"/>
    <property type="project" value="UniProtKB-SubCell"/>
</dbReference>
<reference evidence="8 9" key="1">
    <citation type="submission" date="2019-01" db="EMBL/GenBank/DDBJ databases">
        <authorList>
            <person name="Sayadi A."/>
        </authorList>
    </citation>
    <scope>NUCLEOTIDE SEQUENCE [LARGE SCALE GENOMIC DNA]</scope>
</reference>
<keyword evidence="2 6" id="KW-0812">Transmembrane</keyword>
<dbReference type="PRINTS" id="PR00171">
    <property type="entry name" value="SUGRTRNSPORT"/>
</dbReference>
<dbReference type="FunFam" id="1.20.1250.20:FF:000249">
    <property type="entry name" value="facilitated trehalose transporter Tret1"/>
    <property type="match status" value="1"/>
</dbReference>
<feature type="transmembrane region" description="Helical" evidence="6">
    <location>
        <begin position="217"/>
        <end position="235"/>
    </location>
</feature>
<evidence type="ECO:0000256" key="4">
    <source>
        <dbReference type="ARBA" id="ARBA00023136"/>
    </source>
</evidence>
<organism evidence="8 9">
    <name type="scientific">Callosobruchus maculatus</name>
    <name type="common">Southern cowpea weevil</name>
    <name type="synonym">Pulse bruchid</name>
    <dbReference type="NCBI Taxonomy" id="64391"/>
    <lineage>
        <taxon>Eukaryota</taxon>
        <taxon>Metazoa</taxon>
        <taxon>Ecdysozoa</taxon>
        <taxon>Arthropoda</taxon>
        <taxon>Hexapoda</taxon>
        <taxon>Insecta</taxon>
        <taxon>Pterygota</taxon>
        <taxon>Neoptera</taxon>
        <taxon>Endopterygota</taxon>
        <taxon>Coleoptera</taxon>
        <taxon>Polyphaga</taxon>
        <taxon>Cucujiformia</taxon>
        <taxon>Chrysomeloidea</taxon>
        <taxon>Chrysomelidae</taxon>
        <taxon>Bruchinae</taxon>
        <taxon>Bruchini</taxon>
        <taxon>Callosobruchus</taxon>
    </lineage>
</organism>